<dbReference type="PANTHER" id="PTHR13817:SF73">
    <property type="entry name" value="FIBRONECTIN TYPE-III DOMAIN-CONTAINING PROTEIN"/>
    <property type="match status" value="1"/>
</dbReference>
<gene>
    <name evidence="4" type="ORF">HH216_18715</name>
</gene>
<feature type="domain" description="Fibronectin type-III" evidence="3">
    <location>
        <begin position="970"/>
        <end position="1060"/>
    </location>
</feature>
<feature type="domain" description="Fibronectin type-III" evidence="3">
    <location>
        <begin position="783"/>
        <end position="872"/>
    </location>
</feature>
<feature type="domain" description="Fibronectin type-III" evidence="3">
    <location>
        <begin position="503"/>
        <end position="592"/>
    </location>
</feature>
<evidence type="ECO:0000313" key="5">
    <source>
        <dbReference type="Proteomes" id="UP000501128"/>
    </source>
</evidence>
<sequence length="1148" mass="120887">MNLSTRFWLLALLLATAFRLSAQSNAPSNLAGSAPAYNRVVLTWKDNATNESKFEIERKDFTSFTKVGEAAANATTYTDNSVQGSGSYTYRVRAIVATGAATGYSAEVTVTTPATPPTTPTGLGAATLSTSAIRLTWINPGAGSATDFLLERAASAGGSYTQVAVVPYSRTPTYDDGGLSSGTQYCYRVRARGPGGTSDYSNVACATTTAPAPTPPVTPSGATVSAVSTSQLQVFWQDVNVVPVTFEISRANSAGGTYTVVQADFGQKIFTDNNLSANTQYCYKVRAKNSAGLYSGYSNEACGTTKAPAPTAPNAPARLSVNAVSSSQINLQWADLSDNETGFQIERAPNSSGTFIKIADLGANATTYSDNGLSGSTQYCYRVRAVNGVGPSGYTDTQCATTPAAPAGVPQNLAATAVSTTQINLSWSGVSGASGYQLERSSNGNDSWTKIADPASTATTYSDQNLTPNTRYFYRIRALNAAGAPGGYSNTADATTPDSPPAAPARLVITSVAYNQISLQWAAGSANQIGFQLERSPDGSNWAKLADVAANATTYTDNTVQPQTKYFYRLRAVNAAGVSGYSSVVDATTPAGPPAAPQNLVATAVSTTQINLSWSAVATATNVLVERSPNGNDGWAQIASLPGDATSYADQGRTPNTRYYYRIRATNASGAGPYSAVANALTPDAPPAAPARLSATAASFSQINLQWADLSGNESGFQLERSPNGSDGWTKIADVAANATTYSDPNLSPRTRYFYRIRAVNAAGSSDYSNTADATTPDSPPAAPARLTATATSNTQIDLAWADLSDNETGFEIERSIDGTTFTKIADLGANVTTYQNTGLTPNTRYYYRIRAKNAVGLSAYSAVADATTPDVPPAAPARLTATATSPTQVALAWADLSNNESSFQLERSSSATGTFTKVADIAANATTYTDNNLTDATQYCYRIRAINAAGPSGYADAVCVTTPLAPPASPTDLTALVQDYDQIRLNWTAVSPKAVTISIERATSANGPFVEIKQVPAAVTSYVDPGLTEFTIYYYRIKAINTAGNSGYSNVASARINEVIIAVEDELDTHTELYVSDRALNVVTNWFSTLSTTVQLLTQTGQSVLTDNRLVRPTARWHYDLNHLPTGTYLVHLVADGRKLTKRILLP</sequence>
<evidence type="ECO:0000256" key="1">
    <source>
        <dbReference type="ARBA" id="ARBA00022737"/>
    </source>
</evidence>
<feature type="domain" description="Fibronectin type-III" evidence="3">
    <location>
        <begin position="876"/>
        <end position="966"/>
    </location>
</feature>
<dbReference type="CDD" id="cd00063">
    <property type="entry name" value="FN3"/>
    <property type="match status" value="11"/>
</dbReference>
<feature type="domain" description="Fibronectin type-III" evidence="3">
    <location>
        <begin position="596"/>
        <end position="685"/>
    </location>
</feature>
<feature type="domain" description="Fibronectin type-III" evidence="3">
    <location>
        <begin position="215"/>
        <end position="308"/>
    </location>
</feature>
<protein>
    <recommendedName>
        <fullName evidence="3">Fibronectin type-III domain-containing protein</fullName>
    </recommendedName>
</protein>
<feature type="domain" description="Fibronectin type-III" evidence="3">
    <location>
        <begin position="409"/>
        <end position="499"/>
    </location>
</feature>
<keyword evidence="5" id="KW-1185">Reference proteome</keyword>
<dbReference type="PANTHER" id="PTHR13817">
    <property type="entry name" value="TITIN"/>
    <property type="match status" value="1"/>
</dbReference>
<reference evidence="4 5" key="1">
    <citation type="submission" date="2020-04" db="EMBL/GenBank/DDBJ databases">
        <title>Genome sequencing of novel species.</title>
        <authorList>
            <person name="Heo J."/>
            <person name="Kim S.-J."/>
            <person name="Kim J.-S."/>
            <person name="Hong S.-B."/>
            <person name="Kwon S.-W."/>
        </authorList>
    </citation>
    <scope>NUCLEOTIDE SEQUENCE [LARGE SCALE GENOMIC DNA]</scope>
    <source>
        <strain evidence="4 5">CJU-R4</strain>
    </source>
</reference>
<dbReference type="RefSeq" id="WP_169552181.1">
    <property type="nucleotide sequence ID" value="NZ_CP051677.1"/>
</dbReference>
<evidence type="ECO:0000259" key="3">
    <source>
        <dbReference type="PROSITE" id="PS50853"/>
    </source>
</evidence>
<dbReference type="SMART" id="SM00060">
    <property type="entry name" value="FN3"/>
    <property type="match status" value="11"/>
</dbReference>
<dbReference type="SUPFAM" id="SSF49265">
    <property type="entry name" value="Fibronectin type III"/>
    <property type="match status" value="7"/>
</dbReference>
<dbReference type="EMBL" id="CP051677">
    <property type="protein sequence ID" value="QJD80222.1"/>
    <property type="molecule type" value="Genomic_DNA"/>
</dbReference>
<dbReference type="AlphaFoldDB" id="A0A7L5DRJ5"/>
<feature type="signal peptide" evidence="2">
    <location>
        <begin position="1"/>
        <end position="22"/>
    </location>
</feature>
<dbReference type="Gene3D" id="2.60.40.10">
    <property type="entry name" value="Immunoglobulins"/>
    <property type="match status" value="11"/>
</dbReference>
<feature type="domain" description="Fibronectin type-III" evidence="3">
    <location>
        <begin position="689"/>
        <end position="779"/>
    </location>
</feature>
<name>A0A7L5DRJ5_9BACT</name>
<keyword evidence="2" id="KW-0732">Signal</keyword>
<proteinExistence type="predicted"/>
<dbReference type="PROSITE" id="PS50853">
    <property type="entry name" value="FN3"/>
    <property type="match status" value="11"/>
</dbReference>
<organism evidence="4 5">
    <name type="scientific">Spirosoma rhododendri</name>
    <dbReference type="NCBI Taxonomy" id="2728024"/>
    <lineage>
        <taxon>Bacteria</taxon>
        <taxon>Pseudomonadati</taxon>
        <taxon>Bacteroidota</taxon>
        <taxon>Cytophagia</taxon>
        <taxon>Cytophagales</taxon>
        <taxon>Cytophagaceae</taxon>
        <taxon>Spirosoma</taxon>
    </lineage>
</organism>
<feature type="chain" id="PRO_5029568166" description="Fibronectin type-III domain-containing protein" evidence="2">
    <location>
        <begin position="23"/>
        <end position="1148"/>
    </location>
</feature>
<feature type="domain" description="Fibronectin type-III" evidence="3">
    <location>
        <begin position="315"/>
        <end position="405"/>
    </location>
</feature>
<dbReference type="InterPro" id="IPR013783">
    <property type="entry name" value="Ig-like_fold"/>
</dbReference>
<feature type="domain" description="Fibronectin type-III" evidence="3">
    <location>
        <begin position="116"/>
        <end position="212"/>
    </location>
</feature>
<dbReference type="Pfam" id="PF00041">
    <property type="entry name" value="fn3"/>
    <property type="match status" value="6"/>
</dbReference>
<feature type="domain" description="Fibronectin type-III" evidence="3">
    <location>
        <begin position="26"/>
        <end position="115"/>
    </location>
</feature>
<accession>A0A7L5DRJ5</accession>
<evidence type="ECO:0000256" key="2">
    <source>
        <dbReference type="SAM" id="SignalP"/>
    </source>
</evidence>
<dbReference type="InterPro" id="IPR003961">
    <property type="entry name" value="FN3_dom"/>
</dbReference>
<dbReference type="InterPro" id="IPR050964">
    <property type="entry name" value="Striated_Muscle_Regulatory"/>
</dbReference>
<dbReference type="Proteomes" id="UP000501128">
    <property type="component" value="Chromosome"/>
</dbReference>
<dbReference type="InterPro" id="IPR036116">
    <property type="entry name" value="FN3_sf"/>
</dbReference>
<dbReference type="KEGG" id="srho:HH216_18715"/>
<evidence type="ECO:0000313" key="4">
    <source>
        <dbReference type="EMBL" id="QJD80222.1"/>
    </source>
</evidence>
<keyword evidence="1" id="KW-0677">Repeat</keyword>